<gene>
    <name evidence="1" type="ORF">NCCP691_04460</name>
</gene>
<evidence type="ECO:0000313" key="2">
    <source>
        <dbReference type="Proteomes" id="UP000887222"/>
    </source>
</evidence>
<proteinExistence type="predicted"/>
<comment type="caution">
    <text evidence="1">The sequence shown here is derived from an EMBL/GenBank/DDBJ whole genome shotgun (WGS) entry which is preliminary data.</text>
</comment>
<accession>A0ABQ4Q051</accession>
<sequence length="63" mass="7374">MRADSALSHLYEDEPCIATLHDGEQRAVRWSRRDWCFMMESANGPVALPFEDIREWRPASIRP</sequence>
<keyword evidence="2" id="KW-1185">Reference proteome</keyword>
<dbReference type="RefSeq" id="WP_220806614.1">
    <property type="nucleotide sequence ID" value="NZ_BPMK01000002.1"/>
</dbReference>
<dbReference type="EMBL" id="BPMK01000002">
    <property type="protein sequence ID" value="GIZ50432.1"/>
    <property type="molecule type" value="Genomic_DNA"/>
</dbReference>
<dbReference type="Proteomes" id="UP000887222">
    <property type="component" value="Unassembled WGS sequence"/>
</dbReference>
<protein>
    <submittedName>
        <fullName evidence="1">Uncharacterized protein</fullName>
    </submittedName>
</protein>
<reference evidence="1 2" key="1">
    <citation type="journal article" date="2022" name="Int. J. Syst. Evol. Microbiol.">
        <title>Noviherbaspirillum aridicola sp. nov., isolated from an arid soil in Pakistan.</title>
        <authorList>
            <person name="Khan I.U."/>
            <person name="Saqib M."/>
            <person name="Amin A."/>
            <person name="Hussain F."/>
            <person name="Li L."/>
            <person name="Liu Y.H."/>
            <person name="Fang B.Z."/>
            <person name="Ahmed I."/>
            <person name="Li W.J."/>
        </authorList>
    </citation>
    <scope>NUCLEOTIDE SEQUENCE [LARGE SCALE GENOMIC DNA]</scope>
    <source>
        <strain evidence="1 2">NCCP-691</strain>
    </source>
</reference>
<organism evidence="1 2">
    <name type="scientific">Noviherbaspirillum aridicola</name>
    <dbReference type="NCBI Taxonomy" id="2849687"/>
    <lineage>
        <taxon>Bacteria</taxon>
        <taxon>Pseudomonadati</taxon>
        <taxon>Pseudomonadota</taxon>
        <taxon>Betaproteobacteria</taxon>
        <taxon>Burkholderiales</taxon>
        <taxon>Oxalobacteraceae</taxon>
        <taxon>Noviherbaspirillum</taxon>
    </lineage>
</organism>
<evidence type="ECO:0000313" key="1">
    <source>
        <dbReference type="EMBL" id="GIZ50432.1"/>
    </source>
</evidence>
<name>A0ABQ4Q051_9BURK</name>